<dbReference type="KEGG" id="asip:AQUSIP_11190"/>
<accession>A0A5E4PHA0</accession>
<proteinExistence type="predicted"/>
<name>A0A5E4PHA0_9COXI</name>
<dbReference type="Gene3D" id="6.10.340.10">
    <property type="match status" value="1"/>
</dbReference>
<evidence type="ECO:0000256" key="6">
    <source>
        <dbReference type="SAM" id="Phobius"/>
    </source>
</evidence>
<keyword evidence="5 6" id="KW-0472">Membrane</keyword>
<comment type="subcellular location">
    <subcellularLocation>
        <location evidence="1">Cell membrane</location>
        <topology evidence="1">Multi-pass membrane protein</topology>
    </subcellularLocation>
</comment>
<dbReference type="PROSITE" id="PS50125">
    <property type="entry name" value="GUANYLATE_CYCLASE_2"/>
    <property type="match status" value="1"/>
</dbReference>
<dbReference type="InterPro" id="IPR050697">
    <property type="entry name" value="Adenylyl/Guanylyl_Cyclase_3/4"/>
</dbReference>
<dbReference type="SUPFAM" id="SSF55073">
    <property type="entry name" value="Nucleotide cyclase"/>
    <property type="match status" value="1"/>
</dbReference>
<dbReference type="InterPro" id="IPR033479">
    <property type="entry name" value="dCache_1"/>
</dbReference>
<keyword evidence="9" id="KW-1185">Reference proteome</keyword>
<dbReference type="InterPro" id="IPR001054">
    <property type="entry name" value="A/G_cyclase"/>
</dbReference>
<dbReference type="GO" id="GO:0004016">
    <property type="term" value="F:adenylate cyclase activity"/>
    <property type="evidence" value="ECO:0007669"/>
    <property type="project" value="UniProtKB-ARBA"/>
</dbReference>
<dbReference type="AlphaFoldDB" id="A0A5E4PHA0"/>
<sequence>MKYIKVLINFINHIIVTLKFSILSLFITLFLTASLILMTLSYKSSSDDIFFIANKSMEDITHSLSQMFLSEVRLAQRDSGITLSLITGKVLDVDEPDEMIRYFYYLAEFFNIVQAIYWGDTKGNYVSAEYEDDDSITSHYIDRSIPAPTESIIRRNVAGTVISSTQSHDVDYDPRVRPWFLSAQKIGKAAWTNVYLYKPSDYLGITLATPVYGKKGLLEGVLGVDLRLDWISWYIDGLKITPHGILFVVMENGKLIAYPNFDKLPKMSRLLDIHELPSKWIAYSFDKYKKLKAKRFSFRYQGVTYLATYQSVPEFKDQGWLIGLVIPENDFIGTLNKARITNMLISLFILLLGVFLVSRFVNSIVKPVKQLILETNKIKNFDLADDQPVHTRVKEIILLSDAIQTMKTGLRAFKRYVPSDLVKQLIRKGENAKLGGSRKTIVAFFSDIKDFTTITHQSRPDGLMAQLNEYFEAFTNIIIQEKGTIDKYIGDSIMAFWGAPDDIDRPCHHAASAALEFQETLSSLNHKWEEEGRSPFYTRIGIHIGDAIVGNVGSSERINYTAIGDSINIASRLEGINKEYNTNILVSEAVYQIIQDEFVLKEMGYASLKGIKEKVLVYALLARRTPSRID</sequence>
<dbReference type="Pfam" id="PF00211">
    <property type="entry name" value="Guanylate_cyc"/>
    <property type="match status" value="1"/>
</dbReference>
<evidence type="ECO:0000313" key="9">
    <source>
        <dbReference type="Proteomes" id="UP000324194"/>
    </source>
</evidence>
<evidence type="ECO:0000256" key="2">
    <source>
        <dbReference type="ARBA" id="ARBA00022475"/>
    </source>
</evidence>
<dbReference type="PANTHER" id="PTHR43081:SF1">
    <property type="entry name" value="ADENYLATE CYCLASE, TERMINAL-DIFFERENTIATION SPECIFIC"/>
    <property type="match status" value="1"/>
</dbReference>
<dbReference type="OrthoDB" id="9806704at2"/>
<evidence type="ECO:0000256" key="1">
    <source>
        <dbReference type="ARBA" id="ARBA00004651"/>
    </source>
</evidence>
<dbReference type="PANTHER" id="PTHR43081">
    <property type="entry name" value="ADENYLATE CYCLASE, TERMINAL-DIFFERENTIATION SPECIFIC-RELATED"/>
    <property type="match status" value="1"/>
</dbReference>
<dbReference type="EMBL" id="LR699119">
    <property type="protein sequence ID" value="VVC75822.1"/>
    <property type="molecule type" value="Genomic_DNA"/>
</dbReference>
<dbReference type="GO" id="GO:0005886">
    <property type="term" value="C:plasma membrane"/>
    <property type="evidence" value="ECO:0007669"/>
    <property type="project" value="UniProtKB-SubCell"/>
</dbReference>
<dbReference type="Proteomes" id="UP000324194">
    <property type="component" value="Chromosome 1"/>
</dbReference>
<evidence type="ECO:0000256" key="3">
    <source>
        <dbReference type="ARBA" id="ARBA00022692"/>
    </source>
</evidence>
<evidence type="ECO:0000256" key="4">
    <source>
        <dbReference type="ARBA" id="ARBA00022989"/>
    </source>
</evidence>
<reference evidence="8 9" key="1">
    <citation type="submission" date="2019-08" db="EMBL/GenBank/DDBJ databases">
        <authorList>
            <person name="Guy L."/>
        </authorList>
    </citation>
    <scope>NUCLEOTIDE SEQUENCE [LARGE SCALE GENOMIC DNA]</scope>
    <source>
        <strain evidence="8 9">SGT-108</strain>
    </source>
</reference>
<dbReference type="CDD" id="cd07302">
    <property type="entry name" value="CHD"/>
    <property type="match status" value="1"/>
</dbReference>
<protein>
    <submittedName>
        <fullName evidence="8">Adenylate cyclase 1</fullName>
    </submittedName>
</protein>
<feature type="domain" description="Guanylate cyclase" evidence="7">
    <location>
        <begin position="442"/>
        <end position="574"/>
    </location>
</feature>
<keyword evidence="4 6" id="KW-1133">Transmembrane helix</keyword>
<dbReference type="RefSeq" id="WP_148339097.1">
    <property type="nucleotide sequence ID" value="NZ_LR699119.1"/>
</dbReference>
<organism evidence="8 9">
    <name type="scientific">Aquicella siphonis</name>
    <dbReference type="NCBI Taxonomy" id="254247"/>
    <lineage>
        <taxon>Bacteria</taxon>
        <taxon>Pseudomonadati</taxon>
        <taxon>Pseudomonadota</taxon>
        <taxon>Gammaproteobacteria</taxon>
        <taxon>Legionellales</taxon>
        <taxon>Coxiellaceae</taxon>
        <taxon>Aquicella</taxon>
    </lineage>
</organism>
<feature type="transmembrane region" description="Helical" evidence="6">
    <location>
        <begin position="20"/>
        <end position="42"/>
    </location>
</feature>
<dbReference type="GO" id="GO:0006171">
    <property type="term" value="P:cAMP biosynthetic process"/>
    <property type="evidence" value="ECO:0007669"/>
    <property type="project" value="TreeGrafter"/>
</dbReference>
<feature type="transmembrane region" description="Helical" evidence="6">
    <location>
        <begin position="343"/>
        <end position="361"/>
    </location>
</feature>
<dbReference type="GO" id="GO:0035556">
    <property type="term" value="P:intracellular signal transduction"/>
    <property type="evidence" value="ECO:0007669"/>
    <property type="project" value="InterPro"/>
</dbReference>
<keyword evidence="2" id="KW-1003">Cell membrane</keyword>
<dbReference type="InterPro" id="IPR029787">
    <property type="entry name" value="Nucleotide_cyclase"/>
</dbReference>
<dbReference type="Gene3D" id="3.30.70.1230">
    <property type="entry name" value="Nucleotide cyclase"/>
    <property type="match status" value="1"/>
</dbReference>
<evidence type="ECO:0000259" key="7">
    <source>
        <dbReference type="PROSITE" id="PS50125"/>
    </source>
</evidence>
<dbReference type="InterPro" id="IPR029151">
    <property type="entry name" value="Sensor-like_sf"/>
</dbReference>
<dbReference type="SUPFAM" id="SSF103190">
    <property type="entry name" value="Sensory domain-like"/>
    <property type="match status" value="1"/>
</dbReference>
<evidence type="ECO:0000313" key="8">
    <source>
        <dbReference type="EMBL" id="VVC75822.1"/>
    </source>
</evidence>
<dbReference type="SMART" id="SM00044">
    <property type="entry name" value="CYCc"/>
    <property type="match status" value="1"/>
</dbReference>
<keyword evidence="3 6" id="KW-0812">Transmembrane</keyword>
<dbReference type="Pfam" id="PF02743">
    <property type="entry name" value="dCache_1"/>
    <property type="match status" value="1"/>
</dbReference>
<gene>
    <name evidence="8" type="primary">cyaA_2</name>
    <name evidence="8" type="ORF">AQUSIP_11190</name>
</gene>
<evidence type="ECO:0000256" key="5">
    <source>
        <dbReference type="ARBA" id="ARBA00023136"/>
    </source>
</evidence>
<dbReference type="Gene3D" id="3.30.450.20">
    <property type="entry name" value="PAS domain"/>
    <property type="match status" value="1"/>
</dbReference>